<dbReference type="RefSeq" id="WP_010926236.1">
    <property type="nucleotide sequence ID" value="NC_002927.3"/>
</dbReference>
<feature type="region of interest" description="Disordered" evidence="1">
    <location>
        <begin position="1"/>
        <end position="23"/>
    </location>
</feature>
<dbReference type="AlphaFoldDB" id="A0A0H3LKA0"/>
<sequence length="78" mass="8295">MRTMTAPRPAARGPAPANKAQSTASKLADLIAPRDLAGKGNWSNDADIPLWAWPASLALAAVFLFGPQMLAWLLRAIL</sequence>
<evidence type="ECO:0000313" key="3">
    <source>
        <dbReference type="EMBL" id="CAE32173.1"/>
    </source>
</evidence>
<reference evidence="4" key="1">
    <citation type="journal article" date="2003" name="Nat. Genet.">
        <title>Comparative analysis of the genome sequences of Bordetella pertussis, Bordetella parapertussis and Bordetella bronchiseptica.</title>
        <authorList>
            <person name="Parkhill J."/>
            <person name="Sebaihia M."/>
            <person name="Preston A."/>
            <person name="Murphy L.D."/>
            <person name="Thomson N.R."/>
            <person name="Harris D.E."/>
            <person name="Holden M.T.G."/>
            <person name="Churcher C.M."/>
            <person name="Bentley S.D."/>
            <person name="Mungall K.L."/>
            <person name="Cerdeno-Tarraga A.-M."/>
            <person name="Temple L."/>
            <person name="James K.D."/>
            <person name="Harris B."/>
            <person name="Quail M.A."/>
            <person name="Achtman M."/>
            <person name="Atkin R."/>
            <person name="Baker S."/>
            <person name="Basham D."/>
            <person name="Bason N."/>
            <person name="Cherevach I."/>
            <person name="Chillingworth T."/>
            <person name="Collins M."/>
            <person name="Cronin A."/>
            <person name="Davis P."/>
            <person name="Doggett J."/>
            <person name="Feltwell T."/>
            <person name="Goble A."/>
            <person name="Hamlin N."/>
            <person name="Hauser H."/>
            <person name="Holroyd S."/>
            <person name="Jagels K."/>
            <person name="Leather S."/>
            <person name="Moule S."/>
            <person name="Norberczak H."/>
            <person name="O'Neil S."/>
            <person name="Ormond D."/>
            <person name="Price C."/>
            <person name="Rabbinowitsch E."/>
            <person name="Rutter S."/>
            <person name="Sanders M."/>
            <person name="Saunders D."/>
            <person name="Seeger K."/>
            <person name="Sharp S."/>
            <person name="Simmonds M."/>
            <person name="Skelton J."/>
            <person name="Squares R."/>
            <person name="Squares S."/>
            <person name="Stevens K."/>
            <person name="Unwin L."/>
            <person name="Whitehead S."/>
            <person name="Barrell B.G."/>
            <person name="Maskell D.J."/>
        </authorList>
    </citation>
    <scope>NUCLEOTIDE SEQUENCE [LARGE SCALE GENOMIC DNA]</scope>
    <source>
        <strain evidence="4">ATCC BAA-588 / NCTC 13252 / RB50</strain>
    </source>
</reference>
<feature type="transmembrane region" description="Helical" evidence="2">
    <location>
        <begin position="51"/>
        <end position="74"/>
    </location>
</feature>
<evidence type="ECO:0000256" key="2">
    <source>
        <dbReference type="SAM" id="Phobius"/>
    </source>
</evidence>
<keyword evidence="2" id="KW-0472">Membrane</keyword>
<dbReference type="KEGG" id="bbr:BB1676"/>
<keyword evidence="2" id="KW-1133">Transmembrane helix</keyword>
<proteinExistence type="predicted"/>
<dbReference type="HOGENOM" id="CLU_2614982_0_0_4"/>
<evidence type="ECO:0000256" key="1">
    <source>
        <dbReference type="SAM" id="MobiDB-lite"/>
    </source>
</evidence>
<evidence type="ECO:0000313" key="4">
    <source>
        <dbReference type="Proteomes" id="UP000001027"/>
    </source>
</evidence>
<feature type="compositionally biased region" description="Low complexity" evidence="1">
    <location>
        <begin position="1"/>
        <end position="17"/>
    </location>
</feature>
<protein>
    <submittedName>
        <fullName evidence="3">Phage-related putative membrane protein</fullName>
    </submittedName>
</protein>
<dbReference type="Proteomes" id="UP000001027">
    <property type="component" value="Chromosome"/>
</dbReference>
<dbReference type="eggNOG" id="ENOG5032QD1">
    <property type="taxonomic scope" value="Bacteria"/>
</dbReference>
<accession>A0A0H3LKA0</accession>
<organism evidence="3 4">
    <name type="scientific">Bordetella bronchiseptica (strain ATCC BAA-588 / NCTC 13252 / RB50)</name>
    <name type="common">Alcaligenes bronchisepticus</name>
    <dbReference type="NCBI Taxonomy" id="257310"/>
    <lineage>
        <taxon>Bacteria</taxon>
        <taxon>Pseudomonadati</taxon>
        <taxon>Pseudomonadota</taxon>
        <taxon>Betaproteobacteria</taxon>
        <taxon>Burkholderiales</taxon>
        <taxon>Alcaligenaceae</taxon>
        <taxon>Bordetella</taxon>
    </lineage>
</organism>
<dbReference type="EMBL" id="BX640442">
    <property type="protein sequence ID" value="CAE32173.1"/>
    <property type="molecule type" value="Genomic_DNA"/>
</dbReference>
<name>A0A0H3LKA0_BORBR</name>
<gene>
    <name evidence="3" type="ordered locus">BB1676</name>
</gene>
<keyword evidence="2" id="KW-0812">Transmembrane</keyword>